<dbReference type="Proteomes" id="UP001159427">
    <property type="component" value="Unassembled WGS sequence"/>
</dbReference>
<evidence type="ECO:0000313" key="1">
    <source>
        <dbReference type="EMBL" id="CAH3187549.1"/>
    </source>
</evidence>
<organism evidence="1 2">
    <name type="scientific">Porites evermanni</name>
    <dbReference type="NCBI Taxonomy" id="104178"/>
    <lineage>
        <taxon>Eukaryota</taxon>
        <taxon>Metazoa</taxon>
        <taxon>Cnidaria</taxon>
        <taxon>Anthozoa</taxon>
        <taxon>Hexacorallia</taxon>
        <taxon>Scleractinia</taxon>
        <taxon>Fungiina</taxon>
        <taxon>Poritidae</taxon>
        <taxon>Porites</taxon>
    </lineage>
</organism>
<gene>
    <name evidence="1" type="ORF">PEVE_00017749</name>
</gene>
<protein>
    <submittedName>
        <fullName evidence="1">Uncharacterized protein</fullName>
    </submittedName>
</protein>
<comment type="caution">
    <text evidence="1">The sequence shown here is derived from an EMBL/GenBank/DDBJ whole genome shotgun (WGS) entry which is preliminary data.</text>
</comment>
<sequence length="257" mass="28502">MEDNISSISSWASYGMHNQRTVDIPVIPPLFIRAELGLGEEPYWQNIPEAVNQACSRKRGRGRSSPPEIFRLQLINTNGKLETKTKGIADKCSDLACSKKYALTKGPKWEARVNVGHSVSPQWCLTSLKSTAFEEKEVVLFLHSNSTSHHCVAVAIQTGRVKQIVASFPGRSLTWLSTSAPKSVAAKVPPQKRSRDEATVSPQIAVDDRHFISETIGDTSVVKRSVPNPVTLHRIHPFRAYNFCNKSTKRHQATTST</sequence>
<accession>A0ABN8SCL6</accession>
<reference evidence="1 2" key="1">
    <citation type="submission" date="2022-05" db="EMBL/GenBank/DDBJ databases">
        <authorList>
            <consortium name="Genoscope - CEA"/>
            <person name="William W."/>
        </authorList>
    </citation>
    <scope>NUCLEOTIDE SEQUENCE [LARGE SCALE GENOMIC DNA]</scope>
</reference>
<dbReference type="EMBL" id="CALNXI010002428">
    <property type="protein sequence ID" value="CAH3187549.1"/>
    <property type="molecule type" value="Genomic_DNA"/>
</dbReference>
<evidence type="ECO:0000313" key="2">
    <source>
        <dbReference type="Proteomes" id="UP001159427"/>
    </source>
</evidence>
<name>A0ABN8SCL6_9CNID</name>
<keyword evidence="2" id="KW-1185">Reference proteome</keyword>
<proteinExistence type="predicted"/>